<dbReference type="Proteomes" id="UP001630127">
    <property type="component" value="Unassembled WGS sequence"/>
</dbReference>
<dbReference type="AlphaFoldDB" id="A0ABD2YHQ6"/>
<evidence type="ECO:0008006" key="3">
    <source>
        <dbReference type="Google" id="ProtNLM"/>
    </source>
</evidence>
<sequence length="146" mass="16000">MALCLAATHLHSNSWTFSAKFGESCILFNVNSTKSLVFNCSRNLTKCSLAILKPLKTKASVASSSETAVADAGGKGFSTLRQLCEGHVPEHVINRMEEIGYVLPTDVQRQALPVLFSGRDCVLHAQVLERLLHTYCGYFQLLKLKG</sequence>
<proteinExistence type="predicted"/>
<dbReference type="EMBL" id="JBJUIK010000013">
    <property type="protein sequence ID" value="KAL3505879.1"/>
    <property type="molecule type" value="Genomic_DNA"/>
</dbReference>
<dbReference type="SUPFAM" id="SSF52540">
    <property type="entry name" value="P-loop containing nucleoside triphosphate hydrolases"/>
    <property type="match status" value="1"/>
</dbReference>
<evidence type="ECO:0000313" key="2">
    <source>
        <dbReference type="Proteomes" id="UP001630127"/>
    </source>
</evidence>
<protein>
    <recommendedName>
        <fullName evidence="3">DEAD-box RNA helicase Q domain-containing protein</fullName>
    </recommendedName>
</protein>
<dbReference type="Gene3D" id="3.40.50.300">
    <property type="entry name" value="P-loop containing nucleotide triphosphate hydrolases"/>
    <property type="match status" value="1"/>
</dbReference>
<name>A0ABD2YHQ6_9GENT</name>
<comment type="caution">
    <text evidence="1">The sequence shown here is derived from an EMBL/GenBank/DDBJ whole genome shotgun (WGS) entry which is preliminary data.</text>
</comment>
<organism evidence="1 2">
    <name type="scientific">Cinchona calisaya</name>
    <dbReference type="NCBI Taxonomy" id="153742"/>
    <lineage>
        <taxon>Eukaryota</taxon>
        <taxon>Viridiplantae</taxon>
        <taxon>Streptophyta</taxon>
        <taxon>Embryophyta</taxon>
        <taxon>Tracheophyta</taxon>
        <taxon>Spermatophyta</taxon>
        <taxon>Magnoliopsida</taxon>
        <taxon>eudicotyledons</taxon>
        <taxon>Gunneridae</taxon>
        <taxon>Pentapetalae</taxon>
        <taxon>asterids</taxon>
        <taxon>lamiids</taxon>
        <taxon>Gentianales</taxon>
        <taxon>Rubiaceae</taxon>
        <taxon>Cinchonoideae</taxon>
        <taxon>Cinchoneae</taxon>
        <taxon>Cinchona</taxon>
    </lineage>
</organism>
<gene>
    <name evidence="1" type="ORF">ACH5RR_031261</name>
</gene>
<reference evidence="1 2" key="1">
    <citation type="submission" date="2024-11" db="EMBL/GenBank/DDBJ databases">
        <title>A near-complete genome assembly of Cinchona calisaya.</title>
        <authorList>
            <person name="Lian D.C."/>
            <person name="Zhao X.W."/>
            <person name="Wei L."/>
        </authorList>
    </citation>
    <scope>NUCLEOTIDE SEQUENCE [LARGE SCALE GENOMIC DNA]</scope>
    <source>
        <tissue evidence="1">Nenye</tissue>
    </source>
</reference>
<keyword evidence="2" id="KW-1185">Reference proteome</keyword>
<evidence type="ECO:0000313" key="1">
    <source>
        <dbReference type="EMBL" id="KAL3505879.1"/>
    </source>
</evidence>
<dbReference type="InterPro" id="IPR027417">
    <property type="entry name" value="P-loop_NTPase"/>
</dbReference>
<accession>A0ABD2YHQ6</accession>